<evidence type="ECO:0000259" key="3">
    <source>
        <dbReference type="PROSITE" id="PS50111"/>
    </source>
</evidence>
<dbReference type="AlphaFoldDB" id="G9XLV5"/>
<comment type="caution">
    <text evidence="4">The sequence shown here is derived from an EMBL/GenBank/DDBJ whole genome shotgun (WGS) entry which is preliminary data.</text>
</comment>
<dbReference type="RefSeq" id="WP_005811357.1">
    <property type="nucleotide sequence ID" value="NZ_JH414462.1"/>
</dbReference>
<protein>
    <submittedName>
        <fullName evidence="4">Methyl-accepting chemotaxis protein signaling domain protein</fullName>
    </submittedName>
</protein>
<gene>
    <name evidence="4" type="ORF">HMPREF0322_01942</name>
</gene>
<dbReference type="PATRIC" id="fig|537010.4.peg.1815"/>
<dbReference type="HOGENOM" id="CLU_043276_0_0_9"/>
<dbReference type="PANTHER" id="PTHR32089">
    <property type="entry name" value="METHYL-ACCEPTING CHEMOTAXIS PROTEIN MCPB"/>
    <property type="match status" value="1"/>
</dbReference>
<reference evidence="4 5" key="1">
    <citation type="submission" date="2011-08" db="EMBL/GenBank/DDBJ databases">
        <authorList>
            <person name="Weinstock G."/>
            <person name="Sodergren E."/>
            <person name="Clifton S."/>
            <person name="Fulton L."/>
            <person name="Fulton B."/>
            <person name="Courtney L."/>
            <person name="Fronick C."/>
            <person name="Harrison M."/>
            <person name="Strong C."/>
            <person name="Farmer C."/>
            <person name="Delahaunty K."/>
            <person name="Markovic C."/>
            <person name="Hall O."/>
            <person name="Minx P."/>
            <person name="Tomlinson C."/>
            <person name="Mitreva M."/>
            <person name="Hou S."/>
            <person name="Chen J."/>
            <person name="Wollam A."/>
            <person name="Pepin K.H."/>
            <person name="Johnson M."/>
            <person name="Bhonagiri V."/>
            <person name="Zhang X."/>
            <person name="Suruliraj S."/>
            <person name="Warren W."/>
            <person name="Chinwalla A."/>
            <person name="Mardis E.R."/>
            <person name="Wilson R.K."/>
        </authorList>
    </citation>
    <scope>NUCLEOTIDE SEQUENCE [LARGE SCALE GENOMIC DNA]</scope>
    <source>
        <strain evidence="4 5">DP7</strain>
    </source>
</reference>
<dbReference type="PROSITE" id="PS50111">
    <property type="entry name" value="CHEMOTAXIS_TRANSDUC_2"/>
    <property type="match status" value="1"/>
</dbReference>
<dbReference type="SUPFAM" id="SSF58104">
    <property type="entry name" value="Methyl-accepting chemotaxis protein (MCP) signaling domain"/>
    <property type="match status" value="1"/>
</dbReference>
<evidence type="ECO:0000313" key="4">
    <source>
        <dbReference type="EMBL" id="EHL07382.1"/>
    </source>
</evidence>
<organism evidence="4 5">
    <name type="scientific">Desulfitobacterium hafniense DP7</name>
    <dbReference type="NCBI Taxonomy" id="537010"/>
    <lineage>
        <taxon>Bacteria</taxon>
        <taxon>Bacillati</taxon>
        <taxon>Bacillota</taxon>
        <taxon>Clostridia</taxon>
        <taxon>Eubacteriales</taxon>
        <taxon>Desulfitobacteriaceae</taxon>
        <taxon>Desulfitobacterium</taxon>
    </lineage>
</organism>
<dbReference type="GO" id="GO:0016020">
    <property type="term" value="C:membrane"/>
    <property type="evidence" value="ECO:0007669"/>
    <property type="project" value="InterPro"/>
</dbReference>
<keyword evidence="1 2" id="KW-0807">Transducer</keyword>
<accession>G9XLV5</accession>
<dbReference type="PANTHER" id="PTHR32089:SF112">
    <property type="entry name" value="LYSOZYME-LIKE PROTEIN-RELATED"/>
    <property type="match status" value="1"/>
</dbReference>
<evidence type="ECO:0000313" key="5">
    <source>
        <dbReference type="Proteomes" id="UP000004416"/>
    </source>
</evidence>
<name>G9XLV5_DESHA</name>
<dbReference type="Gene3D" id="1.10.287.950">
    <property type="entry name" value="Methyl-accepting chemotaxis protein"/>
    <property type="match status" value="1"/>
</dbReference>
<dbReference type="InterPro" id="IPR004089">
    <property type="entry name" value="MCPsignal_dom"/>
</dbReference>
<dbReference type="Proteomes" id="UP000004416">
    <property type="component" value="Unassembled WGS sequence"/>
</dbReference>
<dbReference type="SMART" id="SM00283">
    <property type="entry name" value="MA"/>
    <property type="match status" value="1"/>
</dbReference>
<dbReference type="GO" id="GO:0007165">
    <property type="term" value="P:signal transduction"/>
    <property type="evidence" value="ECO:0007669"/>
    <property type="project" value="UniProtKB-KW"/>
</dbReference>
<dbReference type="Pfam" id="PF00015">
    <property type="entry name" value="MCPsignal"/>
    <property type="match status" value="1"/>
</dbReference>
<evidence type="ECO:0000256" key="2">
    <source>
        <dbReference type="PROSITE-ProRule" id="PRU00284"/>
    </source>
</evidence>
<dbReference type="EMBL" id="AFZX01000043">
    <property type="protein sequence ID" value="EHL07382.1"/>
    <property type="molecule type" value="Genomic_DNA"/>
</dbReference>
<evidence type="ECO:0000256" key="1">
    <source>
        <dbReference type="ARBA" id="ARBA00023224"/>
    </source>
</evidence>
<feature type="domain" description="Methyl-accepting transducer" evidence="3">
    <location>
        <begin position="123"/>
        <end position="288"/>
    </location>
</feature>
<sequence length="288" mass="31300">MDFKHSKSDQEILDAYAMFLVNLKNYLHEELMVVITNRERVIHFFPGCVMGQGDESPVNLELSLIPELDQCIKSGEASVILIGSEGRFGFPYLSMTSPVTNSKNEVIGCLSIGRNVEKEYKIDEVSQTLAATIEQVNAGIQEIASGSQGLSIRIGNAVKSANESTLKINEINRVISAITDISSHSNLLGLNAAIEAARAGEQGRGFAVVAEEMRKLATQSKDSATMVKDILTDMKNSIETIIAEINQIGFIAENQAAATQEITVSIEGVSESSRSLAEFSKLRTDKRV</sequence>
<proteinExistence type="predicted"/>